<gene>
    <name evidence="2" type="ORF">FOL47_008935</name>
</gene>
<keyword evidence="1" id="KW-0812">Transmembrane</keyword>
<comment type="caution">
    <text evidence="2">The sequence shown here is derived from an EMBL/GenBank/DDBJ whole genome shotgun (WGS) entry which is preliminary data.</text>
</comment>
<proteinExistence type="predicted"/>
<feature type="transmembrane region" description="Helical" evidence="1">
    <location>
        <begin position="283"/>
        <end position="302"/>
    </location>
</feature>
<dbReference type="Gene3D" id="1.20.144.10">
    <property type="entry name" value="Phosphatidic acid phosphatase type 2/haloperoxidase"/>
    <property type="match status" value="1"/>
</dbReference>
<organism evidence="2 3">
    <name type="scientific">Perkinsus chesapeaki</name>
    <name type="common">Clam parasite</name>
    <name type="synonym">Perkinsus andrewsi</name>
    <dbReference type="NCBI Taxonomy" id="330153"/>
    <lineage>
        <taxon>Eukaryota</taxon>
        <taxon>Sar</taxon>
        <taxon>Alveolata</taxon>
        <taxon>Perkinsozoa</taxon>
        <taxon>Perkinsea</taxon>
        <taxon>Perkinsida</taxon>
        <taxon>Perkinsidae</taxon>
        <taxon>Perkinsus</taxon>
    </lineage>
</organism>
<dbReference type="SUPFAM" id="SSF48317">
    <property type="entry name" value="Acid phosphatase/Vanadium-dependent haloperoxidase"/>
    <property type="match status" value="1"/>
</dbReference>
<feature type="transmembrane region" description="Helical" evidence="1">
    <location>
        <begin position="217"/>
        <end position="239"/>
    </location>
</feature>
<keyword evidence="3" id="KW-1185">Reference proteome</keyword>
<feature type="transmembrane region" description="Helical" evidence="1">
    <location>
        <begin position="329"/>
        <end position="346"/>
    </location>
</feature>
<dbReference type="InterPro" id="IPR036938">
    <property type="entry name" value="PAP2/HPO_sf"/>
</dbReference>
<evidence type="ECO:0000313" key="3">
    <source>
        <dbReference type="Proteomes" id="UP000591131"/>
    </source>
</evidence>
<accession>A0A7J6N333</accession>
<dbReference type="OrthoDB" id="302705at2759"/>
<protein>
    <recommendedName>
        <fullName evidence="4">Dolichyldiphosphatase 1</fullName>
    </recommendedName>
</protein>
<feature type="transmembrane region" description="Helical" evidence="1">
    <location>
        <begin position="245"/>
        <end position="262"/>
    </location>
</feature>
<reference evidence="2 3" key="1">
    <citation type="submission" date="2020-04" db="EMBL/GenBank/DDBJ databases">
        <title>Perkinsus chesapeaki whole genome sequence.</title>
        <authorList>
            <person name="Bogema D.R."/>
        </authorList>
    </citation>
    <scope>NUCLEOTIDE SEQUENCE [LARGE SCALE GENOMIC DNA]</scope>
    <source>
        <strain evidence="2">ATCC PRA-425</strain>
    </source>
</reference>
<keyword evidence="1" id="KW-1133">Transmembrane helix</keyword>
<dbReference type="Proteomes" id="UP000591131">
    <property type="component" value="Unassembled WGS sequence"/>
</dbReference>
<keyword evidence="1" id="KW-0472">Membrane</keyword>
<feature type="transmembrane region" description="Helical" evidence="1">
    <location>
        <begin position="358"/>
        <end position="375"/>
    </location>
</feature>
<evidence type="ECO:0008006" key="4">
    <source>
        <dbReference type="Google" id="ProtNLM"/>
    </source>
</evidence>
<dbReference type="EMBL" id="JAAPAO010000006">
    <property type="protein sequence ID" value="KAF4677870.1"/>
    <property type="molecule type" value="Genomic_DNA"/>
</dbReference>
<dbReference type="AlphaFoldDB" id="A0A7J6N333"/>
<evidence type="ECO:0000313" key="2">
    <source>
        <dbReference type="EMBL" id="KAF4677870.1"/>
    </source>
</evidence>
<name>A0A7J6N333_PERCH</name>
<evidence type="ECO:0000256" key="1">
    <source>
        <dbReference type="SAM" id="Phobius"/>
    </source>
</evidence>
<sequence>MASVPSSSTVDDCINKAADFLSTCDNVQCREGCVSILLEVLSNSSIVSRVSPRTLQKLVSSDDRLRRHIQRAVIVSRTPPSPQLNLRELSRLVETVSPPDSILVIRRLDRLKGDMHALQQAIMVDPQDVIMWPAPPRGNPGSHKLPGMAFLTCLKGRDSAEEILRCCGGLISIKRSDGPCVPDWAIVLGPDSCPYGRVVALPFSSFTWPKSPVLGDYLAAFYSSVLFVFILFAVCATFLKRSKLWFELVVLFFTSWAVQTIAKKIAEMERPRGSCHITCGMPSGHALMSMSIMMLLLLHYGGRELLTLASNLRSLDIHNIVLPREARLALKYISFILLIFVPIPWSRVKLNDHSPWQVTIGCGLGILLGVVWFTLSTLSNAGCSNTWKAVSSPKRSQSNIEQVGEDV</sequence>